<evidence type="ECO:0000313" key="1">
    <source>
        <dbReference type="EMBL" id="KAI7754281.1"/>
    </source>
</evidence>
<accession>A0AAD5D8W3</accession>
<proteinExistence type="predicted"/>
<protein>
    <submittedName>
        <fullName evidence="1">Uncharacterized protein</fullName>
    </submittedName>
</protein>
<dbReference type="Proteomes" id="UP001206925">
    <property type="component" value="Unassembled WGS sequence"/>
</dbReference>
<gene>
    <name evidence="1" type="ORF">M8C21_024797</name>
</gene>
<evidence type="ECO:0000313" key="2">
    <source>
        <dbReference type="Proteomes" id="UP001206925"/>
    </source>
</evidence>
<keyword evidence="2" id="KW-1185">Reference proteome</keyword>
<sequence>MSVSYIFSPMFHL</sequence>
<organism evidence="1 2">
    <name type="scientific">Ambrosia artemisiifolia</name>
    <name type="common">Common ragweed</name>
    <dbReference type="NCBI Taxonomy" id="4212"/>
    <lineage>
        <taxon>Eukaryota</taxon>
        <taxon>Viridiplantae</taxon>
        <taxon>Streptophyta</taxon>
        <taxon>Embryophyta</taxon>
        <taxon>Tracheophyta</taxon>
        <taxon>Spermatophyta</taxon>
        <taxon>Magnoliopsida</taxon>
        <taxon>eudicotyledons</taxon>
        <taxon>Gunneridae</taxon>
        <taxon>Pentapetalae</taxon>
        <taxon>asterids</taxon>
        <taxon>campanulids</taxon>
        <taxon>Asterales</taxon>
        <taxon>Asteraceae</taxon>
        <taxon>Asteroideae</taxon>
        <taxon>Heliantheae alliance</taxon>
        <taxon>Heliantheae</taxon>
        <taxon>Ambrosia</taxon>
    </lineage>
</organism>
<name>A0AAD5D8W3_AMBAR</name>
<dbReference type="EMBL" id="JAMZMK010003901">
    <property type="protein sequence ID" value="KAI7754281.1"/>
    <property type="molecule type" value="Genomic_DNA"/>
</dbReference>
<reference evidence="1" key="1">
    <citation type="submission" date="2022-06" db="EMBL/GenBank/DDBJ databases">
        <title>Uncovering the hologenomic basis of an extraordinary plant invasion.</title>
        <authorList>
            <person name="Bieker V.C."/>
            <person name="Martin M.D."/>
            <person name="Gilbert T."/>
            <person name="Hodgins K."/>
            <person name="Battlay P."/>
            <person name="Petersen B."/>
            <person name="Wilson J."/>
        </authorList>
    </citation>
    <scope>NUCLEOTIDE SEQUENCE</scope>
    <source>
        <strain evidence="1">AA19_3_7</strain>
        <tissue evidence="1">Leaf</tissue>
    </source>
</reference>
<comment type="caution">
    <text evidence="1">The sequence shown here is derived from an EMBL/GenBank/DDBJ whole genome shotgun (WGS) entry which is preliminary data.</text>
</comment>